<evidence type="ECO:0000256" key="4">
    <source>
        <dbReference type="PROSITE-ProRule" id="PRU00175"/>
    </source>
</evidence>
<dbReference type="InterPro" id="IPR001841">
    <property type="entry name" value="Znf_RING"/>
</dbReference>
<feature type="compositionally biased region" description="Low complexity" evidence="5">
    <location>
        <begin position="115"/>
        <end position="137"/>
    </location>
</feature>
<dbReference type="PROSITE" id="PS50089">
    <property type="entry name" value="ZF_RING_2"/>
    <property type="match status" value="1"/>
</dbReference>
<dbReference type="InterPro" id="IPR013083">
    <property type="entry name" value="Znf_RING/FYVE/PHD"/>
</dbReference>
<keyword evidence="8" id="KW-1185">Reference proteome</keyword>
<evidence type="ECO:0000313" key="7">
    <source>
        <dbReference type="EMBL" id="KAJ8608511.1"/>
    </source>
</evidence>
<evidence type="ECO:0000313" key="8">
    <source>
        <dbReference type="Proteomes" id="UP001230188"/>
    </source>
</evidence>
<dbReference type="Pfam" id="PF13920">
    <property type="entry name" value="zf-C3HC4_3"/>
    <property type="match status" value="1"/>
</dbReference>
<dbReference type="GO" id="GO:0008270">
    <property type="term" value="F:zinc ion binding"/>
    <property type="evidence" value="ECO:0007669"/>
    <property type="project" value="UniProtKB-KW"/>
</dbReference>
<accession>A0AAD7UIR7</accession>
<dbReference type="EMBL" id="JAQMWT010000167">
    <property type="protein sequence ID" value="KAJ8608511.1"/>
    <property type="molecule type" value="Genomic_DNA"/>
</dbReference>
<comment type="caution">
    <text evidence="7">The sequence shown here is derived from an EMBL/GenBank/DDBJ whole genome shotgun (WGS) entry which is preliminary data.</text>
</comment>
<proteinExistence type="predicted"/>
<organism evidence="7 8">
    <name type="scientific">Chrysophaeum taylorii</name>
    <dbReference type="NCBI Taxonomy" id="2483200"/>
    <lineage>
        <taxon>Eukaryota</taxon>
        <taxon>Sar</taxon>
        <taxon>Stramenopiles</taxon>
        <taxon>Ochrophyta</taxon>
        <taxon>Pelagophyceae</taxon>
        <taxon>Pelagomonadales</taxon>
        <taxon>Pelagomonadaceae</taxon>
        <taxon>Chrysophaeum</taxon>
    </lineage>
</organism>
<feature type="region of interest" description="Disordered" evidence="5">
    <location>
        <begin position="113"/>
        <end position="137"/>
    </location>
</feature>
<dbReference type="GO" id="GO:0016567">
    <property type="term" value="P:protein ubiquitination"/>
    <property type="evidence" value="ECO:0007669"/>
    <property type="project" value="TreeGrafter"/>
</dbReference>
<dbReference type="AlphaFoldDB" id="A0AAD7UIR7"/>
<gene>
    <name evidence="7" type="ORF">CTAYLR_005720</name>
</gene>
<dbReference type="PANTHER" id="PTHR46858">
    <property type="entry name" value="OS05G0521000 PROTEIN"/>
    <property type="match status" value="1"/>
</dbReference>
<protein>
    <recommendedName>
        <fullName evidence="6">RING-type domain-containing protein</fullName>
    </recommendedName>
</protein>
<feature type="domain" description="RING-type" evidence="6">
    <location>
        <begin position="165"/>
        <end position="204"/>
    </location>
</feature>
<keyword evidence="2 4" id="KW-0863">Zinc-finger</keyword>
<evidence type="ECO:0000256" key="5">
    <source>
        <dbReference type="SAM" id="MobiDB-lite"/>
    </source>
</evidence>
<evidence type="ECO:0000256" key="1">
    <source>
        <dbReference type="ARBA" id="ARBA00022723"/>
    </source>
</evidence>
<keyword evidence="1" id="KW-0479">Metal-binding</keyword>
<dbReference type="GO" id="GO:0061630">
    <property type="term" value="F:ubiquitin protein ligase activity"/>
    <property type="evidence" value="ECO:0007669"/>
    <property type="project" value="TreeGrafter"/>
</dbReference>
<dbReference type="PANTHER" id="PTHR46858:SF5">
    <property type="entry name" value="E3 UBIQUITIN-PROTEIN LIGASE APD1-RELATED"/>
    <property type="match status" value="1"/>
</dbReference>
<reference evidence="7" key="1">
    <citation type="submission" date="2023-01" db="EMBL/GenBank/DDBJ databases">
        <title>Metagenome sequencing of chrysophaentin producing Chrysophaeum taylorii.</title>
        <authorList>
            <person name="Davison J."/>
            <person name="Bewley C."/>
        </authorList>
    </citation>
    <scope>NUCLEOTIDE SEQUENCE</scope>
    <source>
        <strain evidence="7">NIES-1699</strain>
    </source>
</reference>
<sequence>MMISLIVVALVGIGFTRLTMLALELRDNYDDGANDEPVDLSRKRVDAHNRMVNMVKPSKLVIKGDNHYEPFSTESPTDSNADDSYTAMLASTEAKLQAGLNALFSYGQLEDSVKTTPQENTETPPPAAVTTTSPTTSPIKAVSSQEVLDPEAAQPSAVLDPTDVCTICFEKAKNAVILSCGHGGVCYNCSIDVYVTSGHCPFCRNEIGQIVTVGFGNAAIDAVGNTTVPVIGPK</sequence>
<keyword evidence="3" id="KW-0862">Zinc</keyword>
<evidence type="ECO:0000256" key="3">
    <source>
        <dbReference type="ARBA" id="ARBA00022833"/>
    </source>
</evidence>
<dbReference type="Proteomes" id="UP001230188">
    <property type="component" value="Unassembled WGS sequence"/>
</dbReference>
<evidence type="ECO:0000256" key="2">
    <source>
        <dbReference type="ARBA" id="ARBA00022771"/>
    </source>
</evidence>
<name>A0AAD7UIR7_9STRA</name>
<dbReference type="Gene3D" id="3.30.40.10">
    <property type="entry name" value="Zinc/RING finger domain, C3HC4 (zinc finger)"/>
    <property type="match status" value="1"/>
</dbReference>
<dbReference type="SMART" id="SM00184">
    <property type="entry name" value="RING"/>
    <property type="match status" value="1"/>
</dbReference>
<dbReference type="SUPFAM" id="SSF57850">
    <property type="entry name" value="RING/U-box"/>
    <property type="match status" value="1"/>
</dbReference>
<evidence type="ECO:0000259" key="6">
    <source>
        <dbReference type="PROSITE" id="PS50089"/>
    </source>
</evidence>